<dbReference type="EMBL" id="MU273609">
    <property type="protein sequence ID" value="KAI0030707.1"/>
    <property type="molecule type" value="Genomic_DNA"/>
</dbReference>
<keyword evidence="2" id="KW-1185">Reference proteome</keyword>
<name>A0ACB8QGE0_9AGAM</name>
<proteinExistence type="predicted"/>
<evidence type="ECO:0000313" key="1">
    <source>
        <dbReference type="EMBL" id="KAI0030707.1"/>
    </source>
</evidence>
<accession>A0ACB8QGE0</accession>
<reference evidence="1" key="1">
    <citation type="submission" date="2021-02" db="EMBL/GenBank/DDBJ databases">
        <authorList>
            <consortium name="DOE Joint Genome Institute"/>
            <person name="Ahrendt S."/>
            <person name="Looney B.P."/>
            <person name="Miyauchi S."/>
            <person name="Morin E."/>
            <person name="Drula E."/>
            <person name="Courty P.E."/>
            <person name="Chicoki N."/>
            <person name="Fauchery L."/>
            <person name="Kohler A."/>
            <person name="Kuo A."/>
            <person name="Labutti K."/>
            <person name="Pangilinan J."/>
            <person name="Lipzen A."/>
            <person name="Riley R."/>
            <person name="Andreopoulos W."/>
            <person name="He G."/>
            <person name="Johnson J."/>
            <person name="Barry K.W."/>
            <person name="Grigoriev I.V."/>
            <person name="Nagy L."/>
            <person name="Hibbett D."/>
            <person name="Henrissat B."/>
            <person name="Matheny P.B."/>
            <person name="Labbe J."/>
            <person name="Martin F."/>
        </authorList>
    </citation>
    <scope>NUCLEOTIDE SEQUENCE</scope>
    <source>
        <strain evidence="1">EC-137</strain>
    </source>
</reference>
<evidence type="ECO:0000313" key="2">
    <source>
        <dbReference type="Proteomes" id="UP000814128"/>
    </source>
</evidence>
<comment type="caution">
    <text evidence="1">The sequence shown here is derived from an EMBL/GenBank/DDBJ whole genome shotgun (WGS) entry which is preliminary data.</text>
</comment>
<sequence>MPLNALPSAVPTPYYVIFGIIEPLLTVGGFAGALIDPLKTYNEQATQPPSLLLPTELPTAARVTVIQLGHACALLGLVNFFVLSALRTHLSSNPFLQEKIARALLSPLLLGDILHMALTIYALGDARWDFAHYTPTLWMIIVFGFGLFVPRAMWHMGVGRFVEARDGKQFRSRSYQVLKS</sequence>
<protein>
    <submittedName>
        <fullName evidence="1">Uncharacterized protein</fullName>
    </submittedName>
</protein>
<gene>
    <name evidence="1" type="ORF">K488DRAFT_87524</name>
</gene>
<organism evidence="1 2">
    <name type="scientific">Vararia minispora EC-137</name>
    <dbReference type="NCBI Taxonomy" id="1314806"/>
    <lineage>
        <taxon>Eukaryota</taxon>
        <taxon>Fungi</taxon>
        <taxon>Dikarya</taxon>
        <taxon>Basidiomycota</taxon>
        <taxon>Agaricomycotina</taxon>
        <taxon>Agaricomycetes</taxon>
        <taxon>Russulales</taxon>
        <taxon>Lachnocladiaceae</taxon>
        <taxon>Vararia</taxon>
    </lineage>
</organism>
<reference evidence="1" key="2">
    <citation type="journal article" date="2022" name="New Phytol.">
        <title>Evolutionary transition to the ectomycorrhizal habit in the genomes of a hyperdiverse lineage of mushroom-forming fungi.</title>
        <authorList>
            <person name="Looney B."/>
            <person name="Miyauchi S."/>
            <person name="Morin E."/>
            <person name="Drula E."/>
            <person name="Courty P.E."/>
            <person name="Kohler A."/>
            <person name="Kuo A."/>
            <person name="LaButti K."/>
            <person name="Pangilinan J."/>
            <person name="Lipzen A."/>
            <person name="Riley R."/>
            <person name="Andreopoulos W."/>
            <person name="He G."/>
            <person name="Johnson J."/>
            <person name="Nolan M."/>
            <person name="Tritt A."/>
            <person name="Barry K.W."/>
            <person name="Grigoriev I.V."/>
            <person name="Nagy L.G."/>
            <person name="Hibbett D."/>
            <person name="Henrissat B."/>
            <person name="Matheny P.B."/>
            <person name="Labbe J."/>
            <person name="Martin F.M."/>
        </authorList>
    </citation>
    <scope>NUCLEOTIDE SEQUENCE</scope>
    <source>
        <strain evidence="1">EC-137</strain>
    </source>
</reference>
<dbReference type="Proteomes" id="UP000814128">
    <property type="component" value="Unassembled WGS sequence"/>
</dbReference>